<accession>A0A178IEW1</accession>
<dbReference type="CDD" id="cd00158">
    <property type="entry name" value="RHOD"/>
    <property type="match status" value="1"/>
</dbReference>
<reference evidence="2 3" key="1">
    <citation type="submission" date="2016-01" db="EMBL/GenBank/DDBJ databases">
        <title>High potential of lignocellulose degradation of a new Verrucomicrobia species.</title>
        <authorList>
            <person name="Wang Y."/>
            <person name="Shi Y."/>
            <person name="Qiu Z."/>
            <person name="Liu S."/>
            <person name="Yang H."/>
        </authorList>
    </citation>
    <scope>NUCLEOTIDE SEQUENCE [LARGE SCALE GENOMIC DNA]</scope>
    <source>
        <strain evidence="2 3">TSB47</strain>
    </source>
</reference>
<protein>
    <recommendedName>
        <fullName evidence="1">Rhodanese domain-containing protein</fullName>
    </recommendedName>
</protein>
<dbReference type="Gene3D" id="3.40.250.10">
    <property type="entry name" value="Rhodanese-like domain"/>
    <property type="match status" value="1"/>
</dbReference>
<dbReference type="InterPro" id="IPR036873">
    <property type="entry name" value="Rhodanese-like_dom_sf"/>
</dbReference>
<evidence type="ECO:0000313" key="3">
    <source>
        <dbReference type="Proteomes" id="UP000078486"/>
    </source>
</evidence>
<evidence type="ECO:0000259" key="1">
    <source>
        <dbReference type="PROSITE" id="PS50206"/>
    </source>
</evidence>
<dbReference type="InterPro" id="IPR001763">
    <property type="entry name" value="Rhodanese-like_dom"/>
</dbReference>
<dbReference type="PROSITE" id="PS00380">
    <property type="entry name" value="RHODANESE_1"/>
    <property type="match status" value="1"/>
</dbReference>
<keyword evidence="3" id="KW-1185">Reference proteome</keyword>
<feature type="domain" description="Rhodanese" evidence="1">
    <location>
        <begin position="57"/>
        <end position="153"/>
    </location>
</feature>
<dbReference type="SMART" id="SM00450">
    <property type="entry name" value="RHOD"/>
    <property type="match status" value="1"/>
</dbReference>
<sequence length="153" mass="16683">MTFAFFFAVSLGVNQFRGAPMSVLGGKTHVDKDHGKNEGMPENWKYCNLSDMDSFKATGDLLIIDARPGLFYKYGHIPGAISLPAQTNELGRETGKVLSGVPGNRTIVIYCADAQCENAETVAGQVSRHGYGNIYIFSGGWSEWTETGRPVEK</sequence>
<dbReference type="EMBL" id="LRRQ01000160">
    <property type="protein sequence ID" value="OAM87707.1"/>
    <property type="molecule type" value="Genomic_DNA"/>
</dbReference>
<dbReference type="STRING" id="1184151.AW736_20770"/>
<dbReference type="InterPro" id="IPR001307">
    <property type="entry name" value="Thiosulphate_STrfase_CS"/>
</dbReference>
<dbReference type="Proteomes" id="UP000078486">
    <property type="component" value="Unassembled WGS sequence"/>
</dbReference>
<dbReference type="AlphaFoldDB" id="A0A178IEW1"/>
<organism evidence="2 3">
    <name type="scientific">Termitidicoccus mucosus</name>
    <dbReference type="NCBI Taxonomy" id="1184151"/>
    <lineage>
        <taxon>Bacteria</taxon>
        <taxon>Pseudomonadati</taxon>
        <taxon>Verrucomicrobiota</taxon>
        <taxon>Opitutia</taxon>
        <taxon>Opitutales</taxon>
        <taxon>Opitutaceae</taxon>
        <taxon>Termitidicoccus</taxon>
    </lineage>
</organism>
<dbReference type="Pfam" id="PF00581">
    <property type="entry name" value="Rhodanese"/>
    <property type="match status" value="1"/>
</dbReference>
<dbReference type="GO" id="GO:0004792">
    <property type="term" value="F:thiosulfate-cyanide sulfurtransferase activity"/>
    <property type="evidence" value="ECO:0007669"/>
    <property type="project" value="InterPro"/>
</dbReference>
<dbReference type="PROSITE" id="PS50206">
    <property type="entry name" value="RHODANESE_3"/>
    <property type="match status" value="1"/>
</dbReference>
<name>A0A178IEW1_9BACT</name>
<evidence type="ECO:0000313" key="2">
    <source>
        <dbReference type="EMBL" id="OAM87707.1"/>
    </source>
</evidence>
<dbReference type="SUPFAM" id="SSF52821">
    <property type="entry name" value="Rhodanese/Cell cycle control phosphatase"/>
    <property type="match status" value="1"/>
</dbReference>
<comment type="caution">
    <text evidence="2">The sequence shown here is derived from an EMBL/GenBank/DDBJ whole genome shotgun (WGS) entry which is preliminary data.</text>
</comment>
<proteinExistence type="predicted"/>
<gene>
    <name evidence="2" type="ORF">AW736_20770</name>
</gene>